<name>A0A833J3I8_9HYPH</name>
<gene>
    <name evidence="2" type="ORF">F8B43_4091</name>
</gene>
<reference evidence="2 3" key="1">
    <citation type="submission" date="2019-10" db="EMBL/GenBank/DDBJ databases">
        <title>Draft Genome Sequence of the Caffeine Degrading Methylotroph Methylorubrum populi PINKEL.</title>
        <authorList>
            <person name="Dawson S.C."/>
            <person name="Zhang X."/>
            <person name="Wright M.E."/>
            <person name="Sharma G."/>
            <person name="Langner J.T."/>
            <person name="Ditty J.L."/>
            <person name="Subuyuj G.A."/>
        </authorList>
    </citation>
    <scope>NUCLEOTIDE SEQUENCE [LARGE SCALE GENOMIC DNA]</scope>
    <source>
        <strain evidence="2 3">Pinkel</strain>
    </source>
</reference>
<protein>
    <submittedName>
        <fullName evidence="2">Uncharacterized protein</fullName>
    </submittedName>
</protein>
<sequence length="196" mass="20490">MIRSLHPASRVGSRHLAPTRIALAVLATPLLALPAAARGPDFDFPAAVAGFARGPRTDYESRAPGLGTSVAYTNGRWKADIYVYDGGVANIPDGPSSPPVTGQLTQAAADIGTAVAQGIYRGSEDRGAVQVPGSAGARLACRGFTIDHPALGPTESLLCLTGLRGKFVKFRLSGPAAKPLPKAEAERFMTDWLDRQ</sequence>
<organism evidence="2 3">
    <name type="scientific">Methylorubrum populi</name>
    <dbReference type="NCBI Taxonomy" id="223967"/>
    <lineage>
        <taxon>Bacteria</taxon>
        <taxon>Pseudomonadati</taxon>
        <taxon>Pseudomonadota</taxon>
        <taxon>Alphaproteobacteria</taxon>
        <taxon>Hyphomicrobiales</taxon>
        <taxon>Methylobacteriaceae</taxon>
        <taxon>Methylorubrum</taxon>
    </lineage>
</organism>
<dbReference type="AlphaFoldDB" id="A0A833J3I8"/>
<evidence type="ECO:0000256" key="1">
    <source>
        <dbReference type="SAM" id="SignalP"/>
    </source>
</evidence>
<keyword evidence="1" id="KW-0732">Signal</keyword>
<dbReference type="Proteomes" id="UP000469949">
    <property type="component" value="Unassembled WGS sequence"/>
</dbReference>
<comment type="caution">
    <text evidence="2">The sequence shown here is derived from an EMBL/GenBank/DDBJ whole genome shotgun (WGS) entry which is preliminary data.</text>
</comment>
<dbReference type="EMBL" id="WEKV01000016">
    <property type="protein sequence ID" value="KAB7783529.1"/>
    <property type="molecule type" value="Genomic_DNA"/>
</dbReference>
<proteinExistence type="predicted"/>
<feature type="chain" id="PRO_5032941377" evidence="1">
    <location>
        <begin position="38"/>
        <end position="196"/>
    </location>
</feature>
<dbReference type="OMA" id="ERFMTGW"/>
<evidence type="ECO:0000313" key="3">
    <source>
        <dbReference type="Proteomes" id="UP000469949"/>
    </source>
</evidence>
<dbReference type="RefSeq" id="WP_012455994.1">
    <property type="nucleotide sequence ID" value="NZ_QFOQ01000009.1"/>
</dbReference>
<accession>A0A833J3I8</accession>
<feature type="signal peptide" evidence="1">
    <location>
        <begin position="1"/>
        <end position="37"/>
    </location>
</feature>
<evidence type="ECO:0000313" key="2">
    <source>
        <dbReference type="EMBL" id="KAB7783529.1"/>
    </source>
</evidence>